<dbReference type="PANTHER" id="PTHR30352">
    <property type="entry name" value="PYRUVATE FORMATE-LYASE-ACTIVATING ENZYME"/>
    <property type="match status" value="1"/>
</dbReference>
<dbReference type="KEGG" id="fwa:DCMF_15515"/>
<dbReference type="SFLD" id="SFLDG01109">
    <property type="entry name" value="Uncharacterised_Radical_SAM_Su"/>
    <property type="match status" value="1"/>
</dbReference>
<accession>A0A3G1KUA0</accession>
<evidence type="ECO:0000256" key="6">
    <source>
        <dbReference type="ARBA" id="ARBA00023014"/>
    </source>
</evidence>
<reference evidence="8 9" key="1">
    <citation type="submission" date="2016-10" db="EMBL/GenBank/DDBJ databases">
        <title>Complete Genome Sequence of Peptococcaceae strain DCMF.</title>
        <authorList>
            <person name="Edwards R.J."/>
            <person name="Holland S.I."/>
            <person name="Deshpande N.P."/>
            <person name="Wong Y.K."/>
            <person name="Ertan H."/>
            <person name="Manefield M."/>
            <person name="Russell T.L."/>
            <person name="Lee M.J."/>
        </authorList>
    </citation>
    <scope>NUCLEOTIDE SEQUENCE [LARGE SCALE GENOMIC DNA]</scope>
    <source>
        <strain evidence="8 9">DCMF</strain>
    </source>
</reference>
<keyword evidence="3" id="KW-0949">S-adenosyl-L-methionine</keyword>
<dbReference type="GO" id="GO:0003824">
    <property type="term" value="F:catalytic activity"/>
    <property type="evidence" value="ECO:0007669"/>
    <property type="project" value="InterPro"/>
</dbReference>
<keyword evidence="5" id="KW-0408">Iron</keyword>
<dbReference type="Pfam" id="PF04055">
    <property type="entry name" value="Radical_SAM"/>
    <property type="match status" value="1"/>
</dbReference>
<sequence>MVCVPNLLFARSNGELLDLPGLKMAGRTGFSLVSPRPDELIPLPQGATLTALPGRLPLGIDRHTGKFLSLGFNPYRRNKERVWAVGALLPQGFTRTLVPAYAGAKGQKTLPLLGYTAVGLHRGKFVVAAVQTDEDFLWNPENYHTHDLPERVNRKKREFPQNRLVAQLATCSLEYGCFTAQNIFYGRWEGGIPVSPECNALCVGCISSQPSECCPAPQRRLNFVPTVQEIVELAVPHLHSGENAMISFGQGCEGEPSLQAGLIAESIKQVRKETAQGTININTNAGHTANIKKIVDAGIDAMRVSMISPTAQIYHAYHRPRNYGMGNVIDSLAYAARAGVFTSLNLLAFPGFTDDESEIKGLIDLIKRAEVKKVQLRNLNIDPAYFLTILPERKYKTRGIPGMISMLRQEVPDLEIGNYSRAVMRE</sequence>
<keyword evidence="4" id="KW-0479">Metal-binding</keyword>
<evidence type="ECO:0000259" key="7">
    <source>
        <dbReference type="Pfam" id="PF04055"/>
    </source>
</evidence>
<name>A0A3G1KUA0_FORW1</name>
<organism evidence="8 9">
    <name type="scientific">Formimonas warabiya</name>
    <dbReference type="NCBI Taxonomy" id="1761012"/>
    <lineage>
        <taxon>Bacteria</taxon>
        <taxon>Bacillati</taxon>
        <taxon>Bacillota</taxon>
        <taxon>Clostridia</taxon>
        <taxon>Eubacteriales</taxon>
        <taxon>Peptococcaceae</taxon>
        <taxon>Candidatus Formimonas</taxon>
    </lineage>
</organism>
<keyword evidence="9" id="KW-1185">Reference proteome</keyword>
<dbReference type="InterPro" id="IPR007197">
    <property type="entry name" value="rSAM"/>
</dbReference>
<dbReference type="GO" id="GO:0051539">
    <property type="term" value="F:4 iron, 4 sulfur cluster binding"/>
    <property type="evidence" value="ECO:0007669"/>
    <property type="project" value="UniProtKB-KW"/>
</dbReference>
<protein>
    <submittedName>
        <fullName evidence="8">Radical SAM protein</fullName>
    </submittedName>
</protein>
<dbReference type="SFLD" id="SFLDS00029">
    <property type="entry name" value="Radical_SAM"/>
    <property type="match status" value="1"/>
</dbReference>
<dbReference type="CDD" id="cd01335">
    <property type="entry name" value="Radical_SAM"/>
    <property type="match status" value="1"/>
</dbReference>
<dbReference type="Gene3D" id="3.20.20.70">
    <property type="entry name" value="Aldolase class I"/>
    <property type="match status" value="1"/>
</dbReference>
<evidence type="ECO:0000256" key="1">
    <source>
        <dbReference type="ARBA" id="ARBA00001966"/>
    </source>
</evidence>
<dbReference type="InterPro" id="IPR013785">
    <property type="entry name" value="Aldolase_TIM"/>
</dbReference>
<evidence type="ECO:0000256" key="5">
    <source>
        <dbReference type="ARBA" id="ARBA00023004"/>
    </source>
</evidence>
<feature type="domain" description="Radical SAM core" evidence="7">
    <location>
        <begin position="192"/>
        <end position="356"/>
    </location>
</feature>
<keyword evidence="6" id="KW-0411">Iron-sulfur</keyword>
<gene>
    <name evidence="8" type="ORF">DCMF_15515</name>
</gene>
<evidence type="ECO:0000313" key="9">
    <source>
        <dbReference type="Proteomes" id="UP000323521"/>
    </source>
</evidence>
<dbReference type="EMBL" id="CP017634">
    <property type="protein sequence ID" value="ATW25994.1"/>
    <property type="molecule type" value="Genomic_DNA"/>
</dbReference>
<evidence type="ECO:0000256" key="2">
    <source>
        <dbReference type="ARBA" id="ARBA00022485"/>
    </source>
</evidence>
<dbReference type="InterPro" id="IPR034457">
    <property type="entry name" value="Organic_radical-activating"/>
</dbReference>
<proteinExistence type="predicted"/>
<dbReference type="Proteomes" id="UP000323521">
    <property type="component" value="Chromosome"/>
</dbReference>
<dbReference type="SUPFAM" id="SSF102114">
    <property type="entry name" value="Radical SAM enzymes"/>
    <property type="match status" value="1"/>
</dbReference>
<dbReference type="AlphaFoldDB" id="A0A3G1KUA0"/>
<dbReference type="PANTHER" id="PTHR30352:SF5">
    <property type="entry name" value="PYRUVATE FORMATE-LYASE 1-ACTIVATING ENZYME"/>
    <property type="match status" value="1"/>
</dbReference>
<dbReference type="InterPro" id="IPR058240">
    <property type="entry name" value="rSAM_sf"/>
</dbReference>
<evidence type="ECO:0000256" key="4">
    <source>
        <dbReference type="ARBA" id="ARBA00022723"/>
    </source>
</evidence>
<comment type="cofactor">
    <cofactor evidence="1">
        <name>[4Fe-4S] cluster</name>
        <dbReference type="ChEBI" id="CHEBI:49883"/>
    </cofactor>
</comment>
<dbReference type="GO" id="GO:0046872">
    <property type="term" value="F:metal ion binding"/>
    <property type="evidence" value="ECO:0007669"/>
    <property type="project" value="UniProtKB-KW"/>
</dbReference>
<evidence type="ECO:0000313" key="8">
    <source>
        <dbReference type="EMBL" id="ATW25994.1"/>
    </source>
</evidence>
<dbReference type="OrthoDB" id="9764628at2"/>
<evidence type="ECO:0000256" key="3">
    <source>
        <dbReference type="ARBA" id="ARBA00022691"/>
    </source>
</evidence>
<keyword evidence="2" id="KW-0004">4Fe-4S</keyword>